<dbReference type="SUPFAM" id="SSF56784">
    <property type="entry name" value="HAD-like"/>
    <property type="match status" value="1"/>
</dbReference>
<reference evidence="8 9" key="1">
    <citation type="submission" date="2013-12" db="EMBL/GenBank/DDBJ databases">
        <authorList>
            <person name="Stott M."/>
        </authorList>
    </citation>
    <scope>NUCLEOTIDE SEQUENCE [LARGE SCALE GENOMIC DNA]</scope>
    <source>
        <strain evidence="8 9">K22</strain>
    </source>
</reference>
<keyword evidence="3" id="KW-0963">Cytoplasm</keyword>
<sequence length="213" mass="24328">MDRSVIAEPKLRRAVFIDRDGTLSEEVGYVNHPSRFRLFPFSAEAIRRLNRAGWLAIIITNQAGIARGYFSEDLVLEVHRLLRERLESEGARLDAIYYCPHHPSVGEPPYRQDCDCRKPKPGLVQRAARDLAIDLTRSWMIGDRYSDIELARNAGLRAAFVLTGYGLGEWEYQRARWEHMPDLIAPNLLEAVERITTDGEAHLSAESPVWLKS</sequence>
<evidence type="ECO:0000256" key="5">
    <source>
        <dbReference type="ARBA" id="ARBA00022801"/>
    </source>
</evidence>
<evidence type="ECO:0000256" key="1">
    <source>
        <dbReference type="ARBA" id="ARBA00004496"/>
    </source>
</evidence>
<dbReference type="CDD" id="cd07503">
    <property type="entry name" value="HAD_HisB-N"/>
    <property type="match status" value="1"/>
</dbReference>
<reference evidence="8 9" key="2">
    <citation type="submission" date="2015-01" db="EMBL/GenBank/DDBJ databases">
        <title>Complete genome sequence of Pyrinomonas methylaliphatogenes type strain K22T.</title>
        <authorList>
            <person name="Lee K.C.Y."/>
            <person name="Power J.F."/>
            <person name="Dunfield P.F."/>
            <person name="Morgan X.C."/>
            <person name="Huttenhower C."/>
            <person name="Stott M.B."/>
        </authorList>
    </citation>
    <scope>NUCLEOTIDE SEQUENCE [LARGE SCALE GENOMIC DNA]</scope>
    <source>
        <strain evidence="8 9">K22</strain>
    </source>
</reference>
<evidence type="ECO:0000256" key="6">
    <source>
        <dbReference type="ARBA" id="ARBA00023277"/>
    </source>
</evidence>
<evidence type="ECO:0000256" key="2">
    <source>
        <dbReference type="ARBA" id="ARBA00005628"/>
    </source>
</evidence>
<dbReference type="GO" id="GO:0016791">
    <property type="term" value="F:phosphatase activity"/>
    <property type="evidence" value="ECO:0007669"/>
    <property type="project" value="InterPro"/>
</dbReference>
<keyword evidence="4" id="KW-0479">Metal-binding</keyword>
<gene>
    <name evidence="8" type="ORF">PYK22_01995</name>
</gene>
<protein>
    <recommendedName>
        <fullName evidence="7">D,D-heptose 1,7-bisphosphate phosphatase</fullName>
    </recommendedName>
</protein>
<dbReference type="GO" id="GO:0046872">
    <property type="term" value="F:metal ion binding"/>
    <property type="evidence" value="ECO:0007669"/>
    <property type="project" value="UniProtKB-KW"/>
</dbReference>
<comment type="subcellular location">
    <subcellularLocation>
        <location evidence="1">Cytoplasm</location>
    </subcellularLocation>
</comment>
<dbReference type="PANTHER" id="PTHR42891:SF1">
    <property type="entry name" value="D-GLYCERO-BETA-D-MANNO-HEPTOSE-1,7-BISPHOSPHATE 7-PHOSPHATASE"/>
    <property type="match status" value="1"/>
</dbReference>
<keyword evidence="5 8" id="KW-0378">Hydrolase</keyword>
<dbReference type="InterPro" id="IPR023214">
    <property type="entry name" value="HAD_sf"/>
</dbReference>
<comment type="similarity">
    <text evidence="2">Belongs to the GmhB family.</text>
</comment>
<accession>A0A0B6WXY5</accession>
<evidence type="ECO:0000256" key="7">
    <source>
        <dbReference type="ARBA" id="ARBA00031828"/>
    </source>
</evidence>
<dbReference type="Gene3D" id="3.40.50.1000">
    <property type="entry name" value="HAD superfamily/HAD-like"/>
    <property type="match status" value="1"/>
</dbReference>
<dbReference type="STRING" id="454194.PYK22_01995"/>
<dbReference type="GO" id="GO:0005737">
    <property type="term" value="C:cytoplasm"/>
    <property type="evidence" value="ECO:0007669"/>
    <property type="project" value="UniProtKB-SubCell"/>
</dbReference>
<dbReference type="NCBIfam" id="TIGR01656">
    <property type="entry name" value="Histidinol-ppas"/>
    <property type="match status" value="1"/>
</dbReference>
<evidence type="ECO:0000256" key="4">
    <source>
        <dbReference type="ARBA" id="ARBA00022723"/>
    </source>
</evidence>
<dbReference type="InterPro" id="IPR036412">
    <property type="entry name" value="HAD-like_sf"/>
</dbReference>
<dbReference type="OrthoDB" id="9801899at2"/>
<evidence type="ECO:0000256" key="3">
    <source>
        <dbReference type="ARBA" id="ARBA00022490"/>
    </source>
</evidence>
<dbReference type="PANTHER" id="PTHR42891">
    <property type="entry name" value="D-GLYCERO-BETA-D-MANNO-HEPTOSE-1,7-BISPHOSPHATE 7-PHOSPHATASE"/>
    <property type="match status" value="1"/>
</dbReference>
<dbReference type="InterPro" id="IPR006543">
    <property type="entry name" value="Histidinol-phos"/>
</dbReference>
<keyword evidence="6" id="KW-0119">Carbohydrate metabolism</keyword>
<dbReference type="AlphaFoldDB" id="A0A0B6WXY5"/>
<proteinExistence type="inferred from homology"/>
<dbReference type="InterPro" id="IPR004446">
    <property type="entry name" value="Heptose_bisP_phosphatase"/>
</dbReference>
<dbReference type="Proteomes" id="UP000031518">
    <property type="component" value="Unassembled WGS sequence"/>
</dbReference>
<dbReference type="InterPro" id="IPR006549">
    <property type="entry name" value="HAD-SF_hydro_IIIA"/>
</dbReference>
<keyword evidence="9" id="KW-1185">Reference proteome</keyword>
<organism evidence="8 9">
    <name type="scientific">Pyrinomonas methylaliphatogenes</name>
    <dbReference type="NCBI Taxonomy" id="454194"/>
    <lineage>
        <taxon>Bacteria</taxon>
        <taxon>Pseudomonadati</taxon>
        <taxon>Acidobacteriota</taxon>
        <taxon>Blastocatellia</taxon>
        <taxon>Blastocatellales</taxon>
        <taxon>Pyrinomonadaceae</taxon>
        <taxon>Pyrinomonas</taxon>
    </lineage>
</organism>
<dbReference type="EMBL" id="CBXV010000007">
    <property type="protein sequence ID" value="CDM65986.1"/>
    <property type="molecule type" value="Genomic_DNA"/>
</dbReference>
<name>A0A0B6WXY5_9BACT</name>
<dbReference type="GO" id="GO:0005975">
    <property type="term" value="P:carbohydrate metabolic process"/>
    <property type="evidence" value="ECO:0007669"/>
    <property type="project" value="InterPro"/>
</dbReference>
<dbReference type="RefSeq" id="WP_041976799.1">
    <property type="nucleotide sequence ID" value="NZ_CBXV010000007.1"/>
</dbReference>
<evidence type="ECO:0000313" key="9">
    <source>
        <dbReference type="Proteomes" id="UP000031518"/>
    </source>
</evidence>
<dbReference type="NCBIfam" id="TIGR01662">
    <property type="entry name" value="HAD-SF-IIIA"/>
    <property type="match status" value="1"/>
</dbReference>
<dbReference type="Pfam" id="PF13242">
    <property type="entry name" value="Hydrolase_like"/>
    <property type="match status" value="1"/>
</dbReference>
<evidence type="ECO:0000313" key="8">
    <source>
        <dbReference type="EMBL" id="CDM65986.1"/>
    </source>
</evidence>